<reference evidence="4 5" key="1">
    <citation type="journal article" date="2024" name="G3 (Bethesda)">
        <title>Genome assembly of Hibiscus sabdariffa L. provides insights into metabolisms of medicinal natural products.</title>
        <authorList>
            <person name="Kim T."/>
        </authorList>
    </citation>
    <scope>NUCLEOTIDE SEQUENCE [LARGE SCALE GENOMIC DNA]</scope>
    <source>
        <strain evidence="4">TK-2024</strain>
        <tissue evidence="4">Old leaves</tissue>
    </source>
</reference>
<evidence type="ECO:0000313" key="4">
    <source>
        <dbReference type="EMBL" id="KAK8999104.1"/>
    </source>
</evidence>
<sequence length="182" mass="20879">MNSRLLERRRAEGSGNNRILQRRRSGFSVFIVNVSKRIHHSTLKEALQVYGEILDTFIAHNNPRRSLKATTFAFVRFKEELGAKRAVLNGSGRLMDGFRIRIFIARPSISNRGGRELPKPEGGRQTRAIGGMRQGRFNEVKHTFPTRDFRSYKEVLVGGASHLSSDEQRNTMEIIEKQKNRK</sequence>
<dbReference type="CDD" id="cd00590">
    <property type="entry name" value="RRM_SF"/>
    <property type="match status" value="1"/>
</dbReference>
<evidence type="ECO:0000256" key="2">
    <source>
        <dbReference type="PROSITE-ProRule" id="PRU00176"/>
    </source>
</evidence>
<dbReference type="PANTHER" id="PTHR21245">
    <property type="entry name" value="HETEROGENEOUS NUCLEAR RIBONUCLEOPROTEIN"/>
    <property type="match status" value="1"/>
</dbReference>
<name>A0ABR2QEL5_9ROSI</name>
<dbReference type="Proteomes" id="UP001396334">
    <property type="component" value="Unassembled WGS sequence"/>
</dbReference>
<dbReference type="InterPro" id="IPR000504">
    <property type="entry name" value="RRM_dom"/>
</dbReference>
<dbReference type="SUPFAM" id="SSF54928">
    <property type="entry name" value="RNA-binding domain, RBD"/>
    <property type="match status" value="1"/>
</dbReference>
<dbReference type="Pfam" id="PF00076">
    <property type="entry name" value="RRM_1"/>
    <property type="match status" value="1"/>
</dbReference>
<organism evidence="4 5">
    <name type="scientific">Hibiscus sabdariffa</name>
    <name type="common">roselle</name>
    <dbReference type="NCBI Taxonomy" id="183260"/>
    <lineage>
        <taxon>Eukaryota</taxon>
        <taxon>Viridiplantae</taxon>
        <taxon>Streptophyta</taxon>
        <taxon>Embryophyta</taxon>
        <taxon>Tracheophyta</taxon>
        <taxon>Spermatophyta</taxon>
        <taxon>Magnoliopsida</taxon>
        <taxon>eudicotyledons</taxon>
        <taxon>Gunneridae</taxon>
        <taxon>Pentapetalae</taxon>
        <taxon>rosids</taxon>
        <taxon>malvids</taxon>
        <taxon>Malvales</taxon>
        <taxon>Malvaceae</taxon>
        <taxon>Malvoideae</taxon>
        <taxon>Hibiscus</taxon>
    </lineage>
</organism>
<dbReference type="EMBL" id="JBBPBN010000040">
    <property type="protein sequence ID" value="KAK8999104.1"/>
    <property type="molecule type" value="Genomic_DNA"/>
</dbReference>
<dbReference type="SMART" id="SM00360">
    <property type="entry name" value="RRM"/>
    <property type="match status" value="1"/>
</dbReference>
<proteinExistence type="predicted"/>
<keyword evidence="5" id="KW-1185">Reference proteome</keyword>
<feature type="domain" description="RRM" evidence="3">
    <location>
        <begin position="27"/>
        <end position="107"/>
    </location>
</feature>
<gene>
    <name evidence="4" type="ORF">V6N11_070282</name>
</gene>
<comment type="caution">
    <text evidence="4">The sequence shown here is derived from an EMBL/GenBank/DDBJ whole genome shotgun (WGS) entry which is preliminary data.</text>
</comment>
<evidence type="ECO:0000259" key="3">
    <source>
        <dbReference type="PROSITE" id="PS50102"/>
    </source>
</evidence>
<accession>A0ABR2QEL5</accession>
<evidence type="ECO:0000313" key="5">
    <source>
        <dbReference type="Proteomes" id="UP001396334"/>
    </source>
</evidence>
<dbReference type="PROSITE" id="PS50102">
    <property type="entry name" value="RRM"/>
    <property type="match status" value="1"/>
</dbReference>
<dbReference type="InterPro" id="IPR012677">
    <property type="entry name" value="Nucleotide-bd_a/b_plait_sf"/>
</dbReference>
<keyword evidence="1 2" id="KW-0694">RNA-binding</keyword>
<evidence type="ECO:0000256" key="1">
    <source>
        <dbReference type="ARBA" id="ARBA00022884"/>
    </source>
</evidence>
<dbReference type="InterPro" id="IPR035979">
    <property type="entry name" value="RBD_domain_sf"/>
</dbReference>
<dbReference type="Gene3D" id="3.30.70.330">
    <property type="match status" value="1"/>
</dbReference>
<protein>
    <recommendedName>
        <fullName evidence="3">RRM domain-containing protein</fullName>
    </recommendedName>
</protein>